<protein>
    <submittedName>
        <fullName evidence="1">Uncharacterized protein</fullName>
    </submittedName>
</protein>
<comment type="caution">
    <text evidence="1">The sequence shown here is derived from an EMBL/GenBank/DDBJ whole genome shotgun (WGS) entry which is preliminary data.</text>
</comment>
<gene>
    <name evidence="1" type="ORF">D5018_05500</name>
</gene>
<keyword evidence="2" id="KW-1185">Reference proteome</keyword>
<sequence length="180" mass="20687">MAESVVSSRPTVTLRTVWNEGKPFQLSDEDYSALSAVVPARKKGEETESEPVEATLTYSYTYTAKKLGVFNTHKTQTYTGDVLLKRDEISEAIIEFLNKTSVEDQHNAYLAKVQKQFQIRDRIGVLLSVAQQAVIRQREFDEKKSTRRIYYDAHDGSGQLLTIHQKTADEAKKNRWKWKK</sequence>
<name>A0A3L8Q0Z1_9GAMM</name>
<reference evidence="1 2" key="1">
    <citation type="submission" date="2018-09" db="EMBL/GenBank/DDBJ databases">
        <title>Phylogeny of the Shewanellaceae, and recommendation for two new genera, Pseudoshewanella and Parashewanella.</title>
        <authorList>
            <person name="Wang G."/>
        </authorList>
    </citation>
    <scope>NUCLEOTIDE SEQUENCE [LARGE SCALE GENOMIC DNA]</scope>
    <source>
        <strain evidence="1 2">C51</strain>
    </source>
</reference>
<proteinExistence type="predicted"/>
<dbReference type="Proteomes" id="UP000281474">
    <property type="component" value="Unassembled WGS sequence"/>
</dbReference>
<dbReference type="AlphaFoldDB" id="A0A3L8Q0Z1"/>
<dbReference type="RefSeq" id="WP_121838004.1">
    <property type="nucleotide sequence ID" value="NZ_ML014761.1"/>
</dbReference>
<dbReference type="EMBL" id="QZEI01000012">
    <property type="protein sequence ID" value="RLV60729.1"/>
    <property type="molecule type" value="Genomic_DNA"/>
</dbReference>
<accession>A0A3L8Q0Z1</accession>
<organism evidence="1 2">
    <name type="scientific">Parashewanella curva</name>
    <dbReference type="NCBI Taxonomy" id="2338552"/>
    <lineage>
        <taxon>Bacteria</taxon>
        <taxon>Pseudomonadati</taxon>
        <taxon>Pseudomonadota</taxon>
        <taxon>Gammaproteobacteria</taxon>
        <taxon>Alteromonadales</taxon>
        <taxon>Shewanellaceae</taxon>
        <taxon>Parashewanella</taxon>
    </lineage>
</organism>
<evidence type="ECO:0000313" key="2">
    <source>
        <dbReference type="Proteomes" id="UP000281474"/>
    </source>
</evidence>
<evidence type="ECO:0000313" key="1">
    <source>
        <dbReference type="EMBL" id="RLV60729.1"/>
    </source>
</evidence>